<feature type="signal peptide" evidence="1">
    <location>
        <begin position="1"/>
        <end position="25"/>
    </location>
</feature>
<proteinExistence type="predicted"/>
<accession>A0A6I2FDH9</accession>
<keyword evidence="3" id="KW-1185">Reference proteome</keyword>
<dbReference type="Proteomes" id="UP000431080">
    <property type="component" value="Unassembled WGS sequence"/>
</dbReference>
<evidence type="ECO:0000313" key="2">
    <source>
        <dbReference type="EMBL" id="MRG60740.1"/>
    </source>
</evidence>
<dbReference type="AlphaFoldDB" id="A0A6I2FDH9"/>
<evidence type="ECO:0000313" key="3">
    <source>
        <dbReference type="Proteomes" id="UP000431080"/>
    </source>
</evidence>
<dbReference type="SUPFAM" id="SSF53850">
    <property type="entry name" value="Periplasmic binding protein-like II"/>
    <property type="match status" value="1"/>
</dbReference>
<feature type="chain" id="PRO_5039217139" evidence="1">
    <location>
        <begin position="26"/>
        <end position="443"/>
    </location>
</feature>
<dbReference type="PROSITE" id="PS51257">
    <property type="entry name" value="PROKAR_LIPOPROTEIN"/>
    <property type="match status" value="1"/>
</dbReference>
<reference evidence="2 3" key="1">
    <citation type="submission" date="2019-10" db="EMBL/GenBank/DDBJ databases">
        <authorList>
            <person name="Nie G."/>
            <person name="Ming H."/>
            <person name="Yi B."/>
        </authorList>
    </citation>
    <scope>NUCLEOTIDE SEQUENCE [LARGE SCALE GENOMIC DNA]</scope>
    <source>
        <strain evidence="2 3">CFH 90414</strain>
    </source>
</reference>
<dbReference type="Gene3D" id="3.40.190.10">
    <property type="entry name" value="Periplasmic binding protein-like II"/>
    <property type="match status" value="1"/>
</dbReference>
<dbReference type="InterPro" id="IPR006059">
    <property type="entry name" value="SBP"/>
</dbReference>
<keyword evidence="1" id="KW-0732">Signal</keyword>
<protein>
    <submittedName>
        <fullName evidence="2">Extracellular solute-binding protein</fullName>
    </submittedName>
</protein>
<dbReference type="PANTHER" id="PTHR43649:SF12">
    <property type="entry name" value="DIACETYLCHITOBIOSE BINDING PROTEIN DASA"/>
    <property type="match status" value="1"/>
</dbReference>
<organism evidence="2 3">
    <name type="scientific">Agromyces agglutinans</name>
    <dbReference type="NCBI Taxonomy" id="2662258"/>
    <lineage>
        <taxon>Bacteria</taxon>
        <taxon>Bacillati</taxon>
        <taxon>Actinomycetota</taxon>
        <taxon>Actinomycetes</taxon>
        <taxon>Micrococcales</taxon>
        <taxon>Microbacteriaceae</taxon>
        <taxon>Agromyces</taxon>
    </lineage>
</organism>
<sequence length="443" mass="47037">MTFKPRKRGFLGAIALASGLTFALAGCSLEGVDTGSAASDDELAKVEGEISFATLELSSNPDLKKYIEDSIAAFEEEYPGTEVEWIDVPFAGAQEKFAADAAAGNLPDVVNMNPNFAQPLEREGVFLDLDEAAPDLADLYVPGAWDGFKVPGVEGSFGVPWYLTSEVTMYNAGLYEQSGLDPEQAPETFDELYENAATVSAAGAGAFYGLHPALENRFMTDLAKIGVPLIDEDLVWTFNTPDAVAHVEQLAQMYQSGVFPADSVTQTLNDAKEGYMAGTIAAFPSGPNFLNGIEQNSPDVFAKTKVAPQIIADGGTYNMSVMGLLIPKTSENQGTALAFAEFITNAENQLALAKIAPVLPSVTDAIDDEFFQDDSDGTELSKARKLSANQLPNAANLTPVQYDDQVKNAVLAKIQLALTGELSAQDALDQAVDAANEITGATK</sequence>
<dbReference type="PANTHER" id="PTHR43649">
    <property type="entry name" value="ARABINOSE-BINDING PROTEIN-RELATED"/>
    <property type="match status" value="1"/>
</dbReference>
<dbReference type="RefSeq" id="WP_153685174.1">
    <property type="nucleotide sequence ID" value="NZ_WJIF01000007.1"/>
</dbReference>
<evidence type="ECO:0000256" key="1">
    <source>
        <dbReference type="SAM" id="SignalP"/>
    </source>
</evidence>
<comment type="caution">
    <text evidence="2">The sequence shown here is derived from an EMBL/GenBank/DDBJ whole genome shotgun (WGS) entry which is preliminary data.</text>
</comment>
<dbReference type="CDD" id="cd13585">
    <property type="entry name" value="PBP2_TMBP_like"/>
    <property type="match status" value="1"/>
</dbReference>
<name>A0A6I2FDH9_9MICO</name>
<dbReference type="Pfam" id="PF01547">
    <property type="entry name" value="SBP_bac_1"/>
    <property type="match status" value="1"/>
</dbReference>
<gene>
    <name evidence="2" type="ORF">GE115_12795</name>
</gene>
<dbReference type="EMBL" id="WJIF01000007">
    <property type="protein sequence ID" value="MRG60740.1"/>
    <property type="molecule type" value="Genomic_DNA"/>
</dbReference>
<dbReference type="InterPro" id="IPR050490">
    <property type="entry name" value="Bact_solute-bd_prot1"/>
</dbReference>